<accession>A0ABP9Z8T0</accession>
<keyword evidence="2" id="KW-1133">Transmembrane helix</keyword>
<feature type="region of interest" description="Disordered" evidence="1">
    <location>
        <begin position="1"/>
        <end position="24"/>
    </location>
</feature>
<evidence type="ECO:0000313" key="3">
    <source>
        <dbReference type="EMBL" id="GAA5815508.1"/>
    </source>
</evidence>
<reference evidence="3 4" key="1">
    <citation type="submission" date="2024-04" db="EMBL/GenBank/DDBJ databases">
        <title>genome sequences of Mucor flavus KT1a and Helicostylum pulchrum KT1b strains isolated from the surface of a dry-aged beef.</title>
        <authorList>
            <person name="Toyotome T."/>
            <person name="Hosono M."/>
            <person name="Torimaru M."/>
            <person name="Fukuda K."/>
            <person name="Mikami N."/>
        </authorList>
    </citation>
    <scope>NUCLEOTIDE SEQUENCE [LARGE SCALE GENOMIC DNA]</scope>
    <source>
        <strain evidence="3 4">KT1a</strain>
    </source>
</reference>
<dbReference type="SUPFAM" id="SSF49785">
    <property type="entry name" value="Galactose-binding domain-like"/>
    <property type="match status" value="1"/>
</dbReference>
<dbReference type="Proteomes" id="UP001473302">
    <property type="component" value="Unassembled WGS sequence"/>
</dbReference>
<feature type="transmembrane region" description="Helical" evidence="2">
    <location>
        <begin position="75"/>
        <end position="100"/>
    </location>
</feature>
<keyword evidence="4" id="KW-1185">Reference proteome</keyword>
<evidence type="ECO:0000313" key="4">
    <source>
        <dbReference type="Proteomes" id="UP001473302"/>
    </source>
</evidence>
<gene>
    <name evidence="3" type="ORF">MFLAVUS_009020</name>
</gene>
<evidence type="ECO:0008006" key="5">
    <source>
        <dbReference type="Google" id="ProtNLM"/>
    </source>
</evidence>
<organism evidence="3 4">
    <name type="scientific">Mucor flavus</name>
    <dbReference type="NCBI Taxonomy" id="439312"/>
    <lineage>
        <taxon>Eukaryota</taxon>
        <taxon>Fungi</taxon>
        <taxon>Fungi incertae sedis</taxon>
        <taxon>Mucoromycota</taxon>
        <taxon>Mucoromycotina</taxon>
        <taxon>Mucoromycetes</taxon>
        <taxon>Mucorales</taxon>
        <taxon>Mucorineae</taxon>
        <taxon>Mucoraceae</taxon>
        <taxon>Mucor</taxon>
    </lineage>
</organism>
<evidence type="ECO:0000256" key="1">
    <source>
        <dbReference type="SAM" id="MobiDB-lite"/>
    </source>
</evidence>
<keyword evidence="2" id="KW-0472">Membrane</keyword>
<comment type="caution">
    <text evidence="3">The sequence shown here is derived from an EMBL/GenBank/DDBJ whole genome shotgun (WGS) entry which is preliminary data.</text>
</comment>
<evidence type="ECO:0000256" key="2">
    <source>
        <dbReference type="SAM" id="Phobius"/>
    </source>
</evidence>
<protein>
    <recommendedName>
        <fullName evidence="5">F5/8 type C domain-containing protein</fullName>
    </recommendedName>
</protein>
<proteinExistence type="predicted"/>
<dbReference type="InterPro" id="IPR008979">
    <property type="entry name" value="Galactose-bd-like_sf"/>
</dbReference>
<name>A0ABP9Z8T0_9FUNG</name>
<dbReference type="Gene3D" id="2.60.120.260">
    <property type="entry name" value="Galactose-binding domain-like"/>
    <property type="match status" value="1"/>
</dbReference>
<keyword evidence="2" id="KW-0812">Transmembrane</keyword>
<dbReference type="EMBL" id="BAABUK010000026">
    <property type="protein sequence ID" value="GAA5815508.1"/>
    <property type="molecule type" value="Genomic_DNA"/>
</dbReference>
<sequence>MRSVAGHGQKPFLSSRRPSNATSQSSLRGIHINISSDPFQHRIPPYIQRLWEESKIRKHLSVWKRRLIKRYHQSGWLESIVLASCVLSACLFLLIHVGFFSTEKYQEHYNDGLEEVDLLDKVYPDEGRALTTTIIILNNQDDLEGRVKPILAELCQYDMFANYIVWNNDPTIKIEPDMIYTPHCTPNKLSVINAPAKMGSSARYQACRHSKTPYCYFQDIPRLDLKLRSTYANFLKSPHLIHGQSSSHAALINSQWRWINYFDKDLELHTCYIDVESGTFVAKAAVTSFVENYDKNSVVDEYADMYFVMFMNQIPYQLEGSGNYIKELTKLERQQMDLGLTILYNDLEEEEGVAPISPHLSIEFERNARAPCKDDRCLFLTNKQILPDIDLFLYNPSVDVDVSAQMHDDFYRNHYHKYKYVNAIDNDDQTSWKSTQNIHAGDYIGLDLLMPMRTSLKYRFLVHHPYAYRTTLAIEISFDGLQWFKLRSSQSFSCQNIEITENLQLLECNFIVTDTGYRYIRLKSQKDLDFGFDVYDLSFSAKVKKDAQGQLLDITFDKDGIAFIEDDLF</sequence>